<name>A0A1G6KYG7_9RHOB</name>
<organism evidence="2 3">
    <name type="scientific">Ruegeria marina</name>
    <dbReference type="NCBI Taxonomy" id="639004"/>
    <lineage>
        <taxon>Bacteria</taxon>
        <taxon>Pseudomonadati</taxon>
        <taxon>Pseudomonadota</taxon>
        <taxon>Alphaproteobacteria</taxon>
        <taxon>Rhodobacterales</taxon>
        <taxon>Roseobacteraceae</taxon>
        <taxon>Ruegeria</taxon>
    </lineage>
</organism>
<feature type="compositionally biased region" description="Basic and acidic residues" evidence="1">
    <location>
        <begin position="316"/>
        <end position="331"/>
    </location>
</feature>
<feature type="region of interest" description="Disordered" evidence="1">
    <location>
        <begin position="305"/>
        <end position="331"/>
    </location>
</feature>
<dbReference type="Proteomes" id="UP000199628">
    <property type="component" value="Unassembled WGS sequence"/>
</dbReference>
<dbReference type="STRING" id="639004.SAMN04488239_10292"/>
<dbReference type="EMBL" id="FMZV01000002">
    <property type="protein sequence ID" value="SDC36120.1"/>
    <property type="molecule type" value="Genomic_DNA"/>
</dbReference>
<dbReference type="AlphaFoldDB" id="A0A1G6KYG7"/>
<evidence type="ECO:0000313" key="3">
    <source>
        <dbReference type="Proteomes" id="UP000199628"/>
    </source>
</evidence>
<sequence length="331" mass="36455">MTVIAFPNPRPARVAGQKGEAMDVILHLGAHRCATTTFQHYMRQNAERLARDGTGFWGPHRTRTGLFRGILPGPSIATGRDPRRRAVGRVRLNLTRSALSGTRRLVVSEENMLGSTRENLRQAALYPSAGERLARYGQAFDGQVTDVLLNIRSQDLWWASALGYGLARGFGLPSRVALDRIARNPRGWRDVITDVACALPGVRIWVLPFEIFAGRPEAQLAAVTGRPAPREHSREHLNAVPRLPALRQILPPQLAARLPEGDGRWTPFAPDQVAALREAYADDLMWLAAGADGLAWLVEDLNKKSVGKTPPTPDLTRGRRNDQDRRMAGAG</sequence>
<evidence type="ECO:0000256" key="1">
    <source>
        <dbReference type="SAM" id="MobiDB-lite"/>
    </source>
</evidence>
<reference evidence="3" key="1">
    <citation type="submission" date="2016-10" db="EMBL/GenBank/DDBJ databases">
        <authorList>
            <person name="Varghese N."/>
            <person name="Submissions S."/>
        </authorList>
    </citation>
    <scope>NUCLEOTIDE SEQUENCE [LARGE SCALE GENOMIC DNA]</scope>
    <source>
        <strain evidence="3">CGMCC 1.9108</strain>
    </source>
</reference>
<proteinExistence type="predicted"/>
<dbReference type="InterPro" id="IPR027417">
    <property type="entry name" value="P-loop_NTPase"/>
</dbReference>
<gene>
    <name evidence="2" type="ORF">SAMN04488239_10292</name>
</gene>
<evidence type="ECO:0000313" key="2">
    <source>
        <dbReference type="EMBL" id="SDC36120.1"/>
    </source>
</evidence>
<dbReference type="SUPFAM" id="SSF52540">
    <property type="entry name" value="P-loop containing nucleoside triphosphate hydrolases"/>
    <property type="match status" value="1"/>
</dbReference>
<dbReference type="RefSeq" id="WP_342726785.1">
    <property type="nucleotide sequence ID" value="NZ_FMZV01000002.1"/>
</dbReference>
<protein>
    <submittedName>
        <fullName evidence="2">Uncharacterized protein</fullName>
    </submittedName>
</protein>
<keyword evidence="3" id="KW-1185">Reference proteome</keyword>
<accession>A0A1G6KYG7</accession>